<protein>
    <recommendedName>
        <fullName evidence="9">YihY/virulence factor BrkB family protein</fullName>
    </recommendedName>
</protein>
<feature type="transmembrane region" description="Helical" evidence="6">
    <location>
        <begin position="47"/>
        <end position="69"/>
    </location>
</feature>
<evidence type="ECO:0000256" key="6">
    <source>
        <dbReference type="SAM" id="Phobius"/>
    </source>
</evidence>
<keyword evidence="2" id="KW-1003">Cell membrane</keyword>
<feature type="transmembrane region" description="Helical" evidence="6">
    <location>
        <begin position="210"/>
        <end position="227"/>
    </location>
</feature>
<dbReference type="Pfam" id="PF03631">
    <property type="entry name" value="Virul_fac_BrkB"/>
    <property type="match status" value="1"/>
</dbReference>
<comment type="subcellular location">
    <subcellularLocation>
        <location evidence="1">Cell membrane</location>
        <topology evidence="1">Multi-pass membrane protein</topology>
    </subcellularLocation>
</comment>
<dbReference type="Proteomes" id="UP001499882">
    <property type="component" value="Unassembled WGS sequence"/>
</dbReference>
<sequence>MDVAGMRERLTATYRTRKQQAQDLVDQVPILGRLVRDFVRIEFIDRCMLIAAQGLLALVPMLVVLASFFPHLIGDAVHAFTAAAGVGKEGTTLIEGEVTTDQVRAQTGTAGLLITLFSASSFARAIQRMYERVWEVPHIGGVVGLRRCLGWLIGWLVTLQLAGGLRALLLGPDSLAAGTARLMLQMLLLSLIWWATSWLLLFGRVGWRRLALGAALTGVLGVIYTRGSTILMPPYVEANADQFGTLGIILAISTWLIGFAGIMVGAALVGRIVSEDPTVLRAVSSVLGLLAASWARLRRRPAAEPAAPR</sequence>
<feature type="transmembrane region" description="Helical" evidence="6">
    <location>
        <begin position="108"/>
        <end position="127"/>
    </location>
</feature>
<dbReference type="InterPro" id="IPR017039">
    <property type="entry name" value="Virul_fac_BrkB"/>
</dbReference>
<feature type="transmembrane region" description="Helical" evidence="6">
    <location>
        <begin position="247"/>
        <end position="269"/>
    </location>
</feature>
<evidence type="ECO:0000256" key="4">
    <source>
        <dbReference type="ARBA" id="ARBA00022989"/>
    </source>
</evidence>
<evidence type="ECO:0000313" key="8">
    <source>
        <dbReference type="Proteomes" id="UP001499882"/>
    </source>
</evidence>
<evidence type="ECO:0000256" key="5">
    <source>
        <dbReference type="ARBA" id="ARBA00023136"/>
    </source>
</evidence>
<feature type="transmembrane region" description="Helical" evidence="6">
    <location>
        <begin position="182"/>
        <end position="203"/>
    </location>
</feature>
<dbReference type="EMBL" id="BAABKN010000023">
    <property type="protein sequence ID" value="GAA4747523.1"/>
    <property type="molecule type" value="Genomic_DNA"/>
</dbReference>
<name>A0ABP8Z5Z1_9ACTN</name>
<evidence type="ECO:0000256" key="1">
    <source>
        <dbReference type="ARBA" id="ARBA00004651"/>
    </source>
</evidence>
<evidence type="ECO:0000256" key="2">
    <source>
        <dbReference type="ARBA" id="ARBA00022475"/>
    </source>
</evidence>
<evidence type="ECO:0000256" key="3">
    <source>
        <dbReference type="ARBA" id="ARBA00022692"/>
    </source>
</evidence>
<keyword evidence="5 6" id="KW-0472">Membrane</keyword>
<evidence type="ECO:0008006" key="9">
    <source>
        <dbReference type="Google" id="ProtNLM"/>
    </source>
</evidence>
<evidence type="ECO:0000313" key="7">
    <source>
        <dbReference type="EMBL" id="GAA4747523.1"/>
    </source>
</evidence>
<feature type="transmembrane region" description="Helical" evidence="6">
    <location>
        <begin position="148"/>
        <end position="170"/>
    </location>
</feature>
<keyword evidence="8" id="KW-1185">Reference proteome</keyword>
<accession>A0ABP8Z5Z1</accession>
<organism evidence="7 8">
    <name type="scientific">Nocardioides endophyticus</name>
    <dbReference type="NCBI Taxonomy" id="1353775"/>
    <lineage>
        <taxon>Bacteria</taxon>
        <taxon>Bacillati</taxon>
        <taxon>Actinomycetota</taxon>
        <taxon>Actinomycetes</taxon>
        <taxon>Propionibacteriales</taxon>
        <taxon>Nocardioidaceae</taxon>
        <taxon>Nocardioides</taxon>
    </lineage>
</organism>
<proteinExistence type="predicted"/>
<gene>
    <name evidence="7" type="ORF">GCM10023350_35480</name>
</gene>
<reference evidence="8" key="1">
    <citation type="journal article" date="2019" name="Int. J. Syst. Evol. Microbiol.">
        <title>The Global Catalogue of Microorganisms (GCM) 10K type strain sequencing project: providing services to taxonomists for standard genome sequencing and annotation.</title>
        <authorList>
            <consortium name="The Broad Institute Genomics Platform"/>
            <consortium name="The Broad Institute Genome Sequencing Center for Infectious Disease"/>
            <person name="Wu L."/>
            <person name="Ma J."/>
        </authorList>
    </citation>
    <scope>NUCLEOTIDE SEQUENCE [LARGE SCALE GENOMIC DNA]</scope>
    <source>
        <strain evidence="8">JCM 18532</strain>
    </source>
</reference>
<comment type="caution">
    <text evidence="7">The sequence shown here is derived from an EMBL/GenBank/DDBJ whole genome shotgun (WGS) entry which is preliminary data.</text>
</comment>
<keyword evidence="4 6" id="KW-1133">Transmembrane helix</keyword>
<dbReference type="RefSeq" id="WP_345528247.1">
    <property type="nucleotide sequence ID" value="NZ_BAABKN010000023.1"/>
</dbReference>
<keyword evidence="3 6" id="KW-0812">Transmembrane</keyword>